<organism evidence="1 2">
    <name type="scientific">Pycnoporus cinnabarinus</name>
    <name type="common">Cinnabar-red polypore</name>
    <name type="synonym">Trametes cinnabarina</name>
    <dbReference type="NCBI Taxonomy" id="5643"/>
    <lineage>
        <taxon>Eukaryota</taxon>
        <taxon>Fungi</taxon>
        <taxon>Dikarya</taxon>
        <taxon>Basidiomycota</taxon>
        <taxon>Agaricomycotina</taxon>
        <taxon>Agaricomycetes</taxon>
        <taxon>Polyporales</taxon>
        <taxon>Polyporaceae</taxon>
        <taxon>Trametes</taxon>
    </lineage>
</organism>
<dbReference type="HOGENOM" id="CLU_2795180_0_0_1"/>
<sequence>MSILPPNTCLAEQLSDIVSVSIIQPSNAGLPYGVFVGGGDCSLFEQIATVNTCFNINLGKPATDVAIN</sequence>
<keyword evidence="2" id="KW-1185">Reference proteome</keyword>
<accession>A0A060S1Z3</accession>
<name>A0A060S1Z3_PYCCI</name>
<comment type="caution">
    <text evidence="1">The sequence shown here is derived from an EMBL/GenBank/DDBJ whole genome shotgun (WGS) entry which is preliminary data.</text>
</comment>
<dbReference type="OrthoDB" id="2729969at2759"/>
<protein>
    <submittedName>
        <fullName evidence="1">Uncharacterized protein</fullName>
    </submittedName>
</protein>
<gene>
    <name evidence="1" type="ORF">BN946_scf184938.g48</name>
</gene>
<evidence type="ECO:0000313" key="2">
    <source>
        <dbReference type="Proteomes" id="UP000029665"/>
    </source>
</evidence>
<dbReference type="EMBL" id="CCBP010000006">
    <property type="protein sequence ID" value="CDO68196.1"/>
    <property type="molecule type" value="Genomic_DNA"/>
</dbReference>
<dbReference type="Proteomes" id="UP000029665">
    <property type="component" value="Unassembled WGS sequence"/>
</dbReference>
<reference evidence="1" key="1">
    <citation type="submission" date="2014-01" db="EMBL/GenBank/DDBJ databases">
        <title>The genome of the white-rot fungus Pycnoporus cinnabarinus: a basidiomycete model with a versatile arsenal for lignocellulosic biomass breakdown.</title>
        <authorList>
            <person name="Levasseur A."/>
            <person name="Lomascolo A."/>
            <person name="Ruiz-Duenas F.J."/>
            <person name="Uzan E."/>
            <person name="Piumi F."/>
            <person name="Kues U."/>
            <person name="Ram A.F.J."/>
            <person name="Murat C."/>
            <person name="Haon M."/>
            <person name="Benoit I."/>
            <person name="Arfi Y."/>
            <person name="Chevret D."/>
            <person name="Drula E."/>
            <person name="Kwon M.J."/>
            <person name="Gouret P."/>
            <person name="Lesage-Meessen L."/>
            <person name="Lombard V."/>
            <person name="Mariette J."/>
            <person name="Noirot C."/>
            <person name="Park J."/>
            <person name="Patyshakuliyeva A."/>
            <person name="Wieneger R.A.B."/>
            <person name="Wosten H.A.B."/>
            <person name="Martin F."/>
            <person name="Coutinho P.M."/>
            <person name="de Vries R."/>
            <person name="Martinez A.T."/>
            <person name="Klopp C."/>
            <person name="Pontarotti P."/>
            <person name="Henrissat B."/>
            <person name="Record E."/>
        </authorList>
    </citation>
    <scope>NUCLEOTIDE SEQUENCE [LARGE SCALE GENOMIC DNA]</scope>
    <source>
        <strain evidence="1">BRFM137</strain>
    </source>
</reference>
<proteinExistence type="predicted"/>
<evidence type="ECO:0000313" key="1">
    <source>
        <dbReference type="EMBL" id="CDO68196.1"/>
    </source>
</evidence>
<dbReference type="AlphaFoldDB" id="A0A060S1Z3"/>